<dbReference type="GO" id="GO:0055085">
    <property type="term" value="P:transmembrane transport"/>
    <property type="evidence" value="ECO:0007669"/>
    <property type="project" value="UniProtKB-ARBA"/>
</dbReference>
<comment type="similarity">
    <text evidence="1">Belongs to the ABC transporter superfamily.</text>
</comment>
<evidence type="ECO:0000313" key="6">
    <source>
        <dbReference type="EMBL" id="MCC2118367.1"/>
    </source>
</evidence>
<keyword evidence="7" id="KW-1185">Reference proteome</keyword>
<dbReference type="InterPro" id="IPR027417">
    <property type="entry name" value="P-loop_NTPase"/>
</dbReference>
<dbReference type="SMART" id="SM00382">
    <property type="entry name" value="AAA"/>
    <property type="match status" value="1"/>
</dbReference>
<comment type="caution">
    <text evidence="6">The sequence shown here is derived from an EMBL/GenBank/DDBJ whole genome shotgun (WGS) entry which is preliminary data.</text>
</comment>
<gene>
    <name evidence="6" type="ORF">LKD75_01970</name>
</gene>
<dbReference type="PROSITE" id="PS00211">
    <property type="entry name" value="ABC_TRANSPORTER_1"/>
    <property type="match status" value="1"/>
</dbReference>
<dbReference type="CDD" id="cd03257">
    <property type="entry name" value="ABC_NikE_OppD_transporters"/>
    <property type="match status" value="1"/>
</dbReference>
<organism evidence="6 7">
    <name type="scientific">Waltera acetigignens</name>
    <dbReference type="NCBI Taxonomy" id="2981769"/>
    <lineage>
        <taxon>Bacteria</taxon>
        <taxon>Bacillati</taxon>
        <taxon>Bacillota</taxon>
        <taxon>Clostridia</taxon>
        <taxon>Lachnospirales</taxon>
        <taxon>Lachnospiraceae</taxon>
        <taxon>Waltera</taxon>
    </lineage>
</organism>
<dbReference type="AlphaFoldDB" id="A0AAE3D6B7"/>
<evidence type="ECO:0000256" key="1">
    <source>
        <dbReference type="ARBA" id="ARBA00005417"/>
    </source>
</evidence>
<dbReference type="PANTHER" id="PTHR43776:SF7">
    <property type="entry name" value="D,D-DIPEPTIDE TRANSPORT ATP-BINDING PROTEIN DDPF-RELATED"/>
    <property type="match status" value="1"/>
</dbReference>
<dbReference type="FunFam" id="3.40.50.300:FF:000016">
    <property type="entry name" value="Oligopeptide ABC transporter ATP-binding component"/>
    <property type="match status" value="1"/>
</dbReference>
<dbReference type="Pfam" id="PF00005">
    <property type="entry name" value="ABC_tran"/>
    <property type="match status" value="1"/>
</dbReference>
<feature type="domain" description="ABC transporter" evidence="5">
    <location>
        <begin position="8"/>
        <end position="258"/>
    </location>
</feature>
<dbReference type="RefSeq" id="WP_227732185.1">
    <property type="nucleotide sequence ID" value="NZ_JAJEPV010000003.1"/>
</dbReference>
<dbReference type="PANTHER" id="PTHR43776">
    <property type="entry name" value="TRANSPORT ATP-BINDING PROTEIN"/>
    <property type="match status" value="1"/>
</dbReference>
<dbReference type="InterPro" id="IPR003593">
    <property type="entry name" value="AAA+_ATPase"/>
</dbReference>
<dbReference type="InterPro" id="IPR003439">
    <property type="entry name" value="ABC_transporter-like_ATP-bd"/>
</dbReference>
<dbReference type="Gene3D" id="3.40.50.300">
    <property type="entry name" value="P-loop containing nucleotide triphosphate hydrolases"/>
    <property type="match status" value="1"/>
</dbReference>
<dbReference type="SUPFAM" id="SSF52540">
    <property type="entry name" value="P-loop containing nucleoside triphosphate hydrolases"/>
    <property type="match status" value="1"/>
</dbReference>
<keyword evidence="4 6" id="KW-0067">ATP-binding</keyword>
<dbReference type="GO" id="GO:0016887">
    <property type="term" value="F:ATP hydrolysis activity"/>
    <property type="evidence" value="ECO:0007669"/>
    <property type="project" value="InterPro"/>
</dbReference>
<evidence type="ECO:0000256" key="4">
    <source>
        <dbReference type="ARBA" id="ARBA00022840"/>
    </source>
</evidence>
<dbReference type="Proteomes" id="UP001197795">
    <property type="component" value="Unassembled WGS sequence"/>
</dbReference>
<keyword evidence="3" id="KW-0547">Nucleotide-binding</keyword>
<keyword evidence="2" id="KW-0813">Transport</keyword>
<dbReference type="GO" id="GO:0005524">
    <property type="term" value="F:ATP binding"/>
    <property type="evidence" value="ECO:0007669"/>
    <property type="project" value="UniProtKB-KW"/>
</dbReference>
<dbReference type="PROSITE" id="PS50893">
    <property type="entry name" value="ABC_TRANSPORTER_2"/>
    <property type="match status" value="1"/>
</dbReference>
<dbReference type="InterPro" id="IPR017871">
    <property type="entry name" value="ABC_transporter-like_CS"/>
</dbReference>
<evidence type="ECO:0000256" key="2">
    <source>
        <dbReference type="ARBA" id="ARBA00022448"/>
    </source>
</evidence>
<dbReference type="EMBL" id="JAJEPV010000003">
    <property type="protein sequence ID" value="MCC2118367.1"/>
    <property type="molecule type" value="Genomic_DNA"/>
</dbReference>
<dbReference type="InterPro" id="IPR050319">
    <property type="entry name" value="ABC_transp_ATP-bind"/>
</dbReference>
<protein>
    <submittedName>
        <fullName evidence="6">ATP-binding cassette domain-containing protein</fullName>
    </submittedName>
</protein>
<evidence type="ECO:0000259" key="5">
    <source>
        <dbReference type="PROSITE" id="PS50893"/>
    </source>
</evidence>
<reference evidence="6 7" key="1">
    <citation type="submission" date="2021-10" db="EMBL/GenBank/DDBJ databases">
        <title>Anaerobic single-cell dispensing facilitates the cultivation of human gut bacteria.</title>
        <authorList>
            <person name="Afrizal A."/>
        </authorList>
    </citation>
    <scope>NUCLEOTIDE SEQUENCE [LARGE SCALE GENOMIC DNA]</scope>
    <source>
        <strain evidence="6 7">CLA-AA-H273</strain>
    </source>
</reference>
<sequence>MEKRQALVQIKDLRQYFDIGSGKTVHSLNGINLDIYAGEALGIVGESGCGKSTLGKEILKINQPTNGEILYDGKWVAGADYRKHRLTHKERKEYCKKVQVVFQDPYSSLNPRHTAGKAIMRGLKEHRICLGKEKERTAELFRMVGLPEEMMNRYPHEFSGGQRQRICIARALAIEPELLICDEPISALDVSIQSQIINLLCRLKEELGLTMMFISHDLSVVRYMCDRVAVMYLGSIVEIADSEEIYTNPRHFYTKALLSAVMCADPDIERV</sequence>
<name>A0AAE3D6B7_9FIRM</name>
<accession>A0AAE3D6B7</accession>
<evidence type="ECO:0000313" key="7">
    <source>
        <dbReference type="Proteomes" id="UP001197795"/>
    </source>
</evidence>
<evidence type="ECO:0000256" key="3">
    <source>
        <dbReference type="ARBA" id="ARBA00022741"/>
    </source>
</evidence>
<proteinExistence type="inferred from homology"/>